<dbReference type="AlphaFoldDB" id="A0AAN8RT60"/>
<dbReference type="EMBL" id="JAVHJM010000015">
    <property type="protein sequence ID" value="KAK6497167.1"/>
    <property type="molecule type" value="Genomic_DNA"/>
</dbReference>
<reference evidence="1 2" key="1">
    <citation type="submission" date="2019-10" db="EMBL/GenBank/DDBJ databases">
        <authorList>
            <person name="Palmer J.M."/>
        </authorList>
    </citation>
    <scope>NUCLEOTIDE SEQUENCE [LARGE SCALE GENOMIC DNA]</scope>
    <source>
        <strain evidence="1 2">TWF506</strain>
    </source>
</reference>
<protein>
    <submittedName>
        <fullName evidence="1">Uncharacterized protein</fullName>
    </submittedName>
</protein>
<evidence type="ECO:0000313" key="1">
    <source>
        <dbReference type="EMBL" id="KAK6497167.1"/>
    </source>
</evidence>
<accession>A0AAN8RT60</accession>
<sequence>MEDNHQWAPELEYFNCEISQPRAASNSSYQDAICAPQVPLVDPVEMNWHGPDPRSAIDETDPNFDVEIFLRESYDVLGLRPREEDIHTTDFHDLVTLEGLSSIPNQTLNSQAGSQGEAIIAIPQLTDALKSLKIVQRNKGKGRGSGNTKYQAKIWNDEPYTNIFRIEKQKKRPRTKEEKANKRLITKFGPCIPCFQSKTKCNYNVKNPNECCVACQRRKMSSSLSTYRFPCVRIYLNEDFWRFSGELPAALAGSQAELISAIEQLANLDCIRKRNFYSVEFERYKSCESGGSYSPVISGGTILRTISRRTIKIRSSFYAPPRCLLLLLTISPKFFNIILKRFWRDQLSREDISLIVDTVDILEDFLASIMGNTESLVGLRVPMLPIDLYSHHVLICNVLTPLTTMAKLARERFSLKPVPSGVVAQDVGKAIHLPNQFLLFG</sequence>
<keyword evidence="2" id="KW-1185">Reference proteome</keyword>
<proteinExistence type="predicted"/>
<name>A0AAN8RT60_9PEZI</name>
<dbReference type="Proteomes" id="UP001307849">
    <property type="component" value="Unassembled WGS sequence"/>
</dbReference>
<evidence type="ECO:0000313" key="2">
    <source>
        <dbReference type="Proteomes" id="UP001307849"/>
    </source>
</evidence>
<organism evidence="1 2">
    <name type="scientific">Arthrobotrys conoides</name>
    <dbReference type="NCBI Taxonomy" id="74498"/>
    <lineage>
        <taxon>Eukaryota</taxon>
        <taxon>Fungi</taxon>
        <taxon>Dikarya</taxon>
        <taxon>Ascomycota</taxon>
        <taxon>Pezizomycotina</taxon>
        <taxon>Orbiliomycetes</taxon>
        <taxon>Orbiliales</taxon>
        <taxon>Orbiliaceae</taxon>
        <taxon>Arthrobotrys</taxon>
    </lineage>
</organism>
<gene>
    <name evidence="1" type="ORF">TWF506_004641</name>
</gene>
<comment type="caution">
    <text evidence="1">The sequence shown here is derived from an EMBL/GenBank/DDBJ whole genome shotgun (WGS) entry which is preliminary data.</text>
</comment>